<dbReference type="InterPro" id="IPR012349">
    <property type="entry name" value="Split_barrel_FMN-bd"/>
</dbReference>
<feature type="region of interest" description="Disordered" evidence="1">
    <location>
        <begin position="1"/>
        <end position="22"/>
    </location>
</feature>
<dbReference type="SUPFAM" id="SSF50475">
    <property type="entry name" value="FMN-binding split barrel"/>
    <property type="match status" value="1"/>
</dbReference>
<proteinExistence type="predicted"/>
<comment type="caution">
    <text evidence="3">The sequence shown here is derived from an EMBL/GenBank/DDBJ whole genome shotgun (WGS) entry which is preliminary data.</text>
</comment>
<dbReference type="PANTHER" id="PTHR34818">
    <property type="entry name" value="PROTEIN BLI-3"/>
    <property type="match status" value="1"/>
</dbReference>
<dbReference type="Pfam" id="PF16242">
    <property type="entry name" value="Pyrid_ox_like"/>
    <property type="match status" value="1"/>
</dbReference>
<sequence>MSGNSSLDPYTEQAQNNDVTTQEKIAGLKEIIKSTETAMLTSRSSDGSFHSRAMSPVHPHSETDLTLTFFANSVSHKFEEIEHDSHVNVSFLNPTTTSWASFSGRATVTQDPAEIKKYWSTATSAWFGDLKDGIHKGDSNDPRVALIQVVPDEIRYWYATKGKVGRAIEIGVGAMTGKTSTPGELRTITSNEISAGHRIDMMFQVPPEIWSAIFETGKNITDDDPLHEEGRVPPKASFELAVSHTCQFFRRVALETPRLWTSLQINGTCSLEWISECIERSGSCWLDIVIEIGECFPLDIDEVNAMMDLIIPQSPRWRSLSLSCSFESAHNSVVARLGNSPAIGLRYLSLHVNDVESPDQTAFNNQIFNPQIFACTACLNFVRLRGLALHQFRPRLETLNTLHLDHIGHIPILYSTFRAIITHSPALEHLSVYGDIIGEATWPRRTNVIQLTGLRSLRICGVDGEIYPGMLLGIDTPQLESLTLKDVQEEDLDPLWELNDNTRFLKLTQLTFTNFDFSEATYKRLCETFTEIASFSLLLSTIAESSFVTLLMADTVAGQNGSFTPWPRLREVAFRFEGTEKEEELLGKVGEFRKKHGLSPCKFLLRVDNDDLEEYFGDETHKEINCQFYSGLDVWPQGRTYIDYDDTLFL</sequence>
<protein>
    <recommendedName>
        <fullName evidence="2">General stress protein FMN-binding split barrel domain-containing protein</fullName>
    </recommendedName>
</protein>
<dbReference type="InterPro" id="IPR032675">
    <property type="entry name" value="LRR_dom_sf"/>
</dbReference>
<dbReference type="PANTHER" id="PTHR34818:SF1">
    <property type="entry name" value="PROTEIN BLI-3"/>
    <property type="match status" value="1"/>
</dbReference>
<dbReference type="AlphaFoldDB" id="A0A8H7Y345"/>
<dbReference type="InterPro" id="IPR038725">
    <property type="entry name" value="YdaG_split_barrel_FMN-bd"/>
</dbReference>
<dbReference type="InterPro" id="IPR052917">
    <property type="entry name" value="Stress-Dev_Protein"/>
</dbReference>
<gene>
    <name evidence="3" type="ORF">JR316_002388</name>
</gene>
<evidence type="ECO:0000313" key="3">
    <source>
        <dbReference type="EMBL" id="KAG5172885.1"/>
    </source>
</evidence>
<evidence type="ECO:0000256" key="1">
    <source>
        <dbReference type="SAM" id="MobiDB-lite"/>
    </source>
</evidence>
<organism evidence="3">
    <name type="scientific">Psilocybe cubensis</name>
    <name type="common">Psychedelic mushroom</name>
    <name type="synonym">Stropharia cubensis</name>
    <dbReference type="NCBI Taxonomy" id="181762"/>
    <lineage>
        <taxon>Eukaryota</taxon>
        <taxon>Fungi</taxon>
        <taxon>Dikarya</taxon>
        <taxon>Basidiomycota</taxon>
        <taxon>Agaricomycotina</taxon>
        <taxon>Agaricomycetes</taxon>
        <taxon>Agaricomycetidae</taxon>
        <taxon>Agaricales</taxon>
        <taxon>Agaricineae</taxon>
        <taxon>Strophariaceae</taxon>
        <taxon>Psilocybe</taxon>
    </lineage>
</organism>
<name>A0A8H7Y345_PSICU</name>
<reference evidence="3" key="1">
    <citation type="submission" date="2021-02" db="EMBL/GenBank/DDBJ databases">
        <title>Psilocybe cubensis genome.</title>
        <authorList>
            <person name="Mckernan K.J."/>
            <person name="Crawford S."/>
            <person name="Trippe A."/>
            <person name="Kane L.T."/>
            <person name="Mclaughlin S."/>
        </authorList>
    </citation>
    <scope>NUCLEOTIDE SEQUENCE [LARGE SCALE GENOMIC DNA]</scope>
    <source>
        <strain evidence="3">MGC-MH-2018</strain>
    </source>
</reference>
<feature type="domain" description="General stress protein FMN-binding split barrel" evidence="2">
    <location>
        <begin position="24"/>
        <end position="179"/>
    </location>
</feature>
<dbReference type="Gene3D" id="2.30.110.10">
    <property type="entry name" value="Electron Transport, Fmn-binding Protein, Chain A"/>
    <property type="match status" value="1"/>
</dbReference>
<evidence type="ECO:0000259" key="2">
    <source>
        <dbReference type="Pfam" id="PF16242"/>
    </source>
</evidence>
<dbReference type="Gene3D" id="3.80.10.10">
    <property type="entry name" value="Ribonuclease Inhibitor"/>
    <property type="match status" value="1"/>
</dbReference>
<accession>A0A8H7Y345</accession>
<dbReference type="EMBL" id="JAFIQS010000002">
    <property type="protein sequence ID" value="KAG5172885.1"/>
    <property type="molecule type" value="Genomic_DNA"/>
</dbReference>
<dbReference type="SUPFAM" id="SSF52047">
    <property type="entry name" value="RNI-like"/>
    <property type="match status" value="1"/>
</dbReference>